<accession>A0A3M2JL59</accession>
<organism evidence="11 12">
    <name type="scientific">Cellulomonas triticagri</name>
    <dbReference type="NCBI Taxonomy" id="2483352"/>
    <lineage>
        <taxon>Bacteria</taxon>
        <taxon>Bacillati</taxon>
        <taxon>Actinomycetota</taxon>
        <taxon>Actinomycetes</taxon>
        <taxon>Micrococcales</taxon>
        <taxon>Cellulomonadaceae</taxon>
        <taxon>Cellulomonas</taxon>
    </lineage>
</organism>
<dbReference type="Pfam" id="PF02687">
    <property type="entry name" value="FtsX"/>
    <property type="match status" value="1"/>
</dbReference>
<protein>
    <submittedName>
        <fullName evidence="11">FtsX-like permease family protein</fullName>
    </submittedName>
</protein>
<evidence type="ECO:0000256" key="4">
    <source>
        <dbReference type="ARBA" id="ARBA00022989"/>
    </source>
</evidence>
<keyword evidence="4 8" id="KW-1133">Transmembrane helix</keyword>
<evidence type="ECO:0000256" key="2">
    <source>
        <dbReference type="ARBA" id="ARBA00022475"/>
    </source>
</evidence>
<dbReference type="RefSeq" id="WP_122147887.1">
    <property type="nucleotide sequence ID" value="NZ_RFFI01000008.1"/>
</dbReference>
<dbReference type="GO" id="GO:0005886">
    <property type="term" value="C:plasma membrane"/>
    <property type="evidence" value="ECO:0007669"/>
    <property type="project" value="UniProtKB-SubCell"/>
</dbReference>
<dbReference type="InterPro" id="IPR050250">
    <property type="entry name" value="Macrolide_Exporter_MacB"/>
</dbReference>
<dbReference type="OrthoDB" id="9780560at2"/>
<dbReference type="AlphaFoldDB" id="A0A3M2JL59"/>
<feature type="transmembrane region" description="Helical" evidence="8">
    <location>
        <begin position="21"/>
        <end position="42"/>
    </location>
</feature>
<feature type="domain" description="MacB-like periplasmic core" evidence="10">
    <location>
        <begin position="21"/>
        <end position="268"/>
    </location>
</feature>
<evidence type="ECO:0000256" key="6">
    <source>
        <dbReference type="ARBA" id="ARBA00038076"/>
    </source>
</evidence>
<evidence type="ECO:0000256" key="5">
    <source>
        <dbReference type="ARBA" id="ARBA00023136"/>
    </source>
</evidence>
<dbReference type="GO" id="GO:0022857">
    <property type="term" value="F:transmembrane transporter activity"/>
    <property type="evidence" value="ECO:0007669"/>
    <property type="project" value="TreeGrafter"/>
</dbReference>
<dbReference type="Proteomes" id="UP000269289">
    <property type="component" value="Unassembled WGS sequence"/>
</dbReference>
<keyword evidence="5 8" id="KW-0472">Membrane</keyword>
<dbReference type="EMBL" id="RFFI01000008">
    <property type="protein sequence ID" value="RMI13864.1"/>
    <property type="molecule type" value="Genomic_DNA"/>
</dbReference>
<keyword evidence="12" id="KW-1185">Reference proteome</keyword>
<evidence type="ECO:0000256" key="7">
    <source>
        <dbReference type="SAM" id="MobiDB-lite"/>
    </source>
</evidence>
<comment type="similarity">
    <text evidence="6">Belongs to the ABC-4 integral membrane protein family.</text>
</comment>
<keyword evidence="3 8" id="KW-0812">Transmembrane</keyword>
<evidence type="ECO:0000259" key="10">
    <source>
        <dbReference type="Pfam" id="PF12704"/>
    </source>
</evidence>
<feature type="region of interest" description="Disordered" evidence="7">
    <location>
        <begin position="70"/>
        <end position="92"/>
    </location>
</feature>
<feature type="transmembrane region" description="Helical" evidence="8">
    <location>
        <begin position="344"/>
        <end position="368"/>
    </location>
</feature>
<name>A0A3M2JL59_9CELL</name>
<dbReference type="PANTHER" id="PTHR30572:SF4">
    <property type="entry name" value="ABC TRANSPORTER PERMEASE YTRF"/>
    <property type="match status" value="1"/>
</dbReference>
<feature type="transmembrane region" description="Helical" evidence="8">
    <location>
        <begin position="388"/>
        <end position="413"/>
    </location>
</feature>
<evidence type="ECO:0000313" key="11">
    <source>
        <dbReference type="EMBL" id="RMI13864.1"/>
    </source>
</evidence>
<evidence type="ECO:0000256" key="3">
    <source>
        <dbReference type="ARBA" id="ARBA00022692"/>
    </source>
</evidence>
<evidence type="ECO:0000313" key="12">
    <source>
        <dbReference type="Proteomes" id="UP000269289"/>
    </source>
</evidence>
<dbReference type="InterPro" id="IPR003838">
    <property type="entry name" value="ABC3_permease_C"/>
</dbReference>
<dbReference type="InterPro" id="IPR025857">
    <property type="entry name" value="MacB_PCD"/>
</dbReference>
<gene>
    <name evidence="11" type="ORF">EBM89_02520</name>
</gene>
<evidence type="ECO:0000256" key="1">
    <source>
        <dbReference type="ARBA" id="ARBA00004651"/>
    </source>
</evidence>
<feature type="domain" description="ABC3 transporter permease C-terminal" evidence="9">
    <location>
        <begin position="303"/>
        <end position="426"/>
    </location>
</feature>
<proteinExistence type="inferred from homology"/>
<feature type="transmembrane region" description="Helical" evidence="8">
    <location>
        <begin position="297"/>
        <end position="323"/>
    </location>
</feature>
<evidence type="ECO:0000259" key="9">
    <source>
        <dbReference type="Pfam" id="PF02687"/>
    </source>
</evidence>
<dbReference type="PANTHER" id="PTHR30572">
    <property type="entry name" value="MEMBRANE COMPONENT OF TRANSPORTER-RELATED"/>
    <property type="match status" value="1"/>
</dbReference>
<sequence length="433" mass="44191">MRATDVVRRAFSNAFRSKLRTGLTVLAIVIGAFTLSLTNGIGAGISSYIASTLAGIGVDDVMTVTRTVEREQGSGPVEYDPNQIASTTGPPAGTPGAGSMVALTQDDLDALAATDGVLRVQGATAVTLDYVQHDDGTPYQLALSQFVPGMEVELAAGDQVDLDAAEPEIVLPSTYLDALGFADAQDAVGSTVTLALTDATGAQVTAETVVVGVAEPGLISATGAVPNTALVDALHALQRVGAPAGQDEVYASASVWFDADAGEDATTALQDRLTDDGYTAVTLDDQLGTITSVIDTIVLVLNGFAIIALVAASIGIINTLFMAVQERTREVGLMKAMGLSSARVFALFSVEAVVIGLLGSVLGVLAAVGVGQVVSSALADTILSELPGLTLIVFEPVTVATVVLGVMAIAFLAGTLPALRAARQDPISSLRYE</sequence>
<evidence type="ECO:0000256" key="8">
    <source>
        <dbReference type="SAM" id="Phobius"/>
    </source>
</evidence>
<comment type="subcellular location">
    <subcellularLocation>
        <location evidence="1">Cell membrane</location>
        <topology evidence="1">Multi-pass membrane protein</topology>
    </subcellularLocation>
</comment>
<keyword evidence="2" id="KW-1003">Cell membrane</keyword>
<comment type="caution">
    <text evidence="11">The sequence shown here is derived from an EMBL/GenBank/DDBJ whole genome shotgun (WGS) entry which is preliminary data.</text>
</comment>
<reference evidence="11 12" key="1">
    <citation type="submission" date="2018-10" db="EMBL/GenBank/DDBJ databases">
        <title>Isolation, diversity and antifungal activity of actinobacteria from wheat.</title>
        <authorList>
            <person name="Han C."/>
        </authorList>
    </citation>
    <scope>NUCLEOTIDE SEQUENCE [LARGE SCALE GENOMIC DNA]</scope>
    <source>
        <strain evidence="11 12">NEAU-YY56</strain>
    </source>
</reference>
<dbReference type="Pfam" id="PF12704">
    <property type="entry name" value="MacB_PCD"/>
    <property type="match status" value="1"/>
</dbReference>